<feature type="signal peptide" evidence="1">
    <location>
        <begin position="1"/>
        <end position="20"/>
    </location>
</feature>
<protein>
    <submittedName>
        <fullName evidence="3">Uncharacterized protein</fullName>
    </submittedName>
</protein>
<dbReference type="AlphaFoldDB" id="A0A914DQN6"/>
<sequence>MNANFSFVIFVIMLRQCCHSAPPCLRACPTCPCRKRIFLGTRVKRQNGLDNLLGLHCLPCPAAINDGEPEVKAKKPKNTARDVVEEALKAAKVKLFSNSIQNAKRCVKRDGEVVFLIASTFQKFAKNRV</sequence>
<reference evidence="3" key="1">
    <citation type="submission" date="2022-11" db="UniProtKB">
        <authorList>
            <consortium name="WormBaseParasite"/>
        </authorList>
    </citation>
    <scope>IDENTIFICATION</scope>
</reference>
<proteinExistence type="predicted"/>
<evidence type="ECO:0000256" key="1">
    <source>
        <dbReference type="SAM" id="SignalP"/>
    </source>
</evidence>
<evidence type="ECO:0000313" key="3">
    <source>
        <dbReference type="WBParaSite" id="ACRNAN_scaffold3331.g23816.t1"/>
    </source>
</evidence>
<dbReference type="WBParaSite" id="ACRNAN_scaffold3331.g23816.t1">
    <property type="protein sequence ID" value="ACRNAN_scaffold3331.g23816.t1"/>
    <property type="gene ID" value="ACRNAN_scaffold3331.g23816"/>
</dbReference>
<name>A0A914DQN6_9BILA</name>
<keyword evidence="2" id="KW-1185">Reference proteome</keyword>
<keyword evidence="1" id="KW-0732">Signal</keyword>
<dbReference type="Proteomes" id="UP000887540">
    <property type="component" value="Unplaced"/>
</dbReference>
<feature type="chain" id="PRO_5037424862" evidence="1">
    <location>
        <begin position="21"/>
        <end position="129"/>
    </location>
</feature>
<accession>A0A914DQN6</accession>
<organism evidence="2 3">
    <name type="scientific">Acrobeloides nanus</name>
    <dbReference type="NCBI Taxonomy" id="290746"/>
    <lineage>
        <taxon>Eukaryota</taxon>
        <taxon>Metazoa</taxon>
        <taxon>Ecdysozoa</taxon>
        <taxon>Nematoda</taxon>
        <taxon>Chromadorea</taxon>
        <taxon>Rhabditida</taxon>
        <taxon>Tylenchina</taxon>
        <taxon>Cephalobomorpha</taxon>
        <taxon>Cephaloboidea</taxon>
        <taxon>Cephalobidae</taxon>
        <taxon>Acrobeloides</taxon>
    </lineage>
</organism>
<evidence type="ECO:0000313" key="2">
    <source>
        <dbReference type="Proteomes" id="UP000887540"/>
    </source>
</evidence>